<dbReference type="SUPFAM" id="SSF52540">
    <property type="entry name" value="P-loop containing nucleoside triphosphate hydrolases"/>
    <property type="match status" value="1"/>
</dbReference>
<dbReference type="NCBIfam" id="TIGR02397">
    <property type="entry name" value="dnaX_nterm"/>
    <property type="match status" value="1"/>
</dbReference>
<keyword evidence="5" id="KW-0235">DNA replication</keyword>
<dbReference type="InterPro" id="IPR050238">
    <property type="entry name" value="DNA_Rep/Repair_Clamp_Loader"/>
</dbReference>
<dbReference type="CDD" id="cd00009">
    <property type="entry name" value="AAA"/>
    <property type="match status" value="1"/>
</dbReference>
<proteinExistence type="inferred from homology"/>
<dbReference type="eggNOG" id="COG2812">
    <property type="taxonomic scope" value="Bacteria"/>
</dbReference>
<dbReference type="InterPro" id="IPR003593">
    <property type="entry name" value="AAA+_ATPase"/>
</dbReference>
<dbReference type="InterPro" id="IPR045085">
    <property type="entry name" value="HLD_clamp_pol_III_gamma_tau"/>
</dbReference>
<keyword evidence="15" id="KW-1185">Reference proteome</keyword>
<dbReference type="RefSeq" id="WP_038152211.1">
    <property type="nucleotide sequence ID" value="NZ_JRNT01000008.1"/>
</dbReference>
<dbReference type="GO" id="GO:0006261">
    <property type="term" value="P:DNA-templated DNA replication"/>
    <property type="evidence" value="ECO:0007669"/>
    <property type="project" value="TreeGrafter"/>
</dbReference>
<dbReference type="Pfam" id="PF22608">
    <property type="entry name" value="DNAX_ATPase_lid"/>
    <property type="match status" value="1"/>
</dbReference>
<organism evidence="14 15">
    <name type="scientific">Veillonella montpellierensis DNF00314</name>
    <dbReference type="NCBI Taxonomy" id="1401067"/>
    <lineage>
        <taxon>Bacteria</taxon>
        <taxon>Bacillati</taxon>
        <taxon>Bacillota</taxon>
        <taxon>Negativicutes</taxon>
        <taxon>Veillonellales</taxon>
        <taxon>Veillonellaceae</taxon>
        <taxon>Veillonella</taxon>
    </lineage>
</organism>
<dbReference type="Gene3D" id="1.10.8.60">
    <property type="match status" value="1"/>
</dbReference>
<dbReference type="GO" id="GO:0003887">
    <property type="term" value="F:DNA-directed DNA polymerase activity"/>
    <property type="evidence" value="ECO:0007669"/>
    <property type="project" value="UniProtKB-KW"/>
</dbReference>
<feature type="compositionally biased region" description="Basic and acidic residues" evidence="12">
    <location>
        <begin position="405"/>
        <end position="414"/>
    </location>
</feature>
<sequence>MAYIALYRKYRPKTFTDVVGQHHVSDTLMRAIREDKVAHAYLFAGPRGTGKTSMAKIFARAINCEQGPTDHPCNECQSCRQILEGQAMDVFEIDAASNRGIDEIRALRETIKFMPVEGRKKIYIIDEAHMLTTEAWNALLKTIEEPPAHIMFIFATTELEKLPVTILSRCQRYTFRRITVDDIAERLHYVAAQESIPLDEGAAQLIAIHADGGLRDALSILDQCAGMATDTITPQVVESIMGLVSKKWILTLFDALRLGDGSEVLRCIQEALVEGRDAIQIVEASIRHIRALLIAKVMPEADEIKVYDTWQSSFLAQSEAITVDDINRYIRALQRIQNDAKQVDNPRTIVEMGFLVLCSQVATYDDSMETRVSVLERTAQKRDESLLNRVALLEAQVEAAPTSQGERRASHEVTGRGASFHRTGEVPNTVAKAGVTGPEVGRTPPLEAHTEVATDVAPSATMTKGETPSVDVTTPIDTVQTEYRTPPPKARTSTIEQKQSPSTLRVTSTGQGVTIGTGIVRTDEYRNIHGKVLQWMQCHKKNMCAGFYRSGQVVYVDTSRVVIVFNSDFNIKMASTEQMIADATEAFGAILEYPITMEVIGAGTEEDQGYRREAHEAMKARSAATDTVNAAPSKAYVEAAEQMASRLTRKPTKTVEKEVSAPTSEVMVESFAQDASPTDSKVTNLDEAETRVKWDIQHMSEEEKQNPLLVETLRCFSAEDYDIYKEYINDEQEEK</sequence>
<evidence type="ECO:0000256" key="8">
    <source>
        <dbReference type="ARBA" id="ARBA00022833"/>
    </source>
</evidence>
<dbReference type="EMBL" id="JRNT01000008">
    <property type="protein sequence ID" value="KGF47616.1"/>
    <property type="molecule type" value="Genomic_DNA"/>
</dbReference>
<evidence type="ECO:0000256" key="6">
    <source>
        <dbReference type="ARBA" id="ARBA00022723"/>
    </source>
</evidence>
<dbReference type="FunFam" id="3.40.50.300:FF:000014">
    <property type="entry name" value="DNA polymerase III subunit gamma/tau"/>
    <property type="match status" value="1"/>
</dbReference>
<dbReference type="EC" id="2.7.7.7" evidence="2"/>
<evidence type="ECO:0000256" key="10">
    <source>
        <dbReference type="ARBA" id="ARBA00022932"/>
    </source>
</evidence>
<feature type="compositionally biased region" description="Polar residues" evidence="12">
    <location>
        <begin position="491"/>
        <end position="505"/>
    </location>
</feature>
<dbReference type="AlphaFoldDB" id="A0A096ALT8"/>
<dbReference type="NCBIfam" id="NF004046">
    <property type="entry name" value="PRK05563.1"/>
    <property type="match status" value="1"/>
</dbReference>
<dbReference type="InterPro" id="IPR001270">
    <property type="entry name" value="ClpA/B"/>
</dbReference>
<evidence type="ECO:0000256" key="5">
    <source>
        <dbReference type="ARBA" id="ARBA00022705"/>
    </source>
</evidence>
<keyword evidence="6" id="KW-0479">Metal-binding</keyword>
<dbReference type="SMART" id="SM00382">
    <property type="entry name" value="AAA"/>
    <property type="match status" value="1"/>
</dbReference>
<comment type="caution">
    <text evidence="14">The sequence shown here is derived from an EMBL/GenBank/DDBJ whole genome shotgun (WGS) entry which is preliminary data.</text>
</comment>
<dbReference type="Pfam" id="PF13177">
    <property type="entry name" value="DNA_pol3_delta2"/>
    <property type="match status" value="1"/>
</dbReference>
<evidence type="ECO:0000256" key="11">
    <source>
        <dbReference type="ARBA" id="ARBA00049244"/>
    </source>
</evidence>
<evidence type="ECO:0000259" key="13">
    <source>
        <dbReference type="SMART" id="SM00382"/>
    </source>
</evidence>
<feature type="domain" description="AAA+ ATPase" evidence="13">
    <location>
        <begin position="37"/>
        <end position="185"/>
    </location>
</feature>
<evidence type="ECO:0000313" key="14">
    <source>
        <dbReference type="EMBL" id="KGF47616.1"/>
    </source>
</evidence>
<dbReference type="InterPro" id="IPR008921">
    <property type="entry name" value="DNA_pol3_clamp-load_cplx_C"/>
</dbReference>
<dbReference type="InterPro" id="IPR027417">
    <property type="entry name" value="P-loop_NTPase"/>
</dbReference>
<feature type="region of interest" description="Disordered" evidence="12">
    <location>
        <begin position="480"/>
        <end position="509"/>
    </location>
</feature>
<dbReference type="GO" id="GO:0003677">
    <property type="term" value="F:DNA binding"/>
    <property type="evidence" value="ECO:0007669"/>
    <property type="project" value="InterPro"/>
</dbReference>
<dbReference type="Proteomes" id="UP000029628">
    <property type="component" value="Unassembled WGS sequence"/>
</dbReference>
<dbReference type="PRINTS" id="PR00300">
    <property type="entry name" value="CLPPROTEASEA"/>
</dbReference>
<evidence type="ECO:0000256" key="3">
    <source>
        <dbReference type="ARBA" id="ARBA00022679"/>
    </source>
</evidence>
<comment type="catalytic activity">
    <reaction evidence="11">
        <text>DNA(n) + a 2'-deoxyribonucleoside 5'-triphosphate = DNA(n+1) + diphosphate</text>
        <dbReference type="Rhea" id="RHEA:22508"/>
        <dbReference type="Rhea" id="RHEA-COMP:17339"/>
        <dbReference type="Rhea" id="RHEA-COMP:17340"/>
        <dbReference type="ChEBI" id="CHEBI:33019"/>
        <dbReference type="ChEBI" id="CHEBI:61560"/>
        <dbReference type="ChEBI" id="CHEBI:173112"/>
        <dbReference type="EC" id="2.7.7.7"/>
    </reaction>
</comment>
<dbReference type="PANTHER" id="PTHR11669:SF0">
    <property type="entry name" value="PROTEIN STICHEL-LIKE 2"/>
    <property type="match status" value="1"/>
</dbReference>
<dbReference type="Pfam" id="PF12169">
    <property type="entry name" value="DNA_pol3_gamma3"/>
    <property type="match status" value="1"/>
</dbReference>
<evidence type="ECO:0000256" key="1">
    <source>
        <dbReference type="ARBA" id="ARBA00006360"/>
    </source>
</evidence>
<reference evidence="14 15" key="1">
    <citation type="submission" date="2014-07" db="EMBL/GenBank/DDBJ databases">
        <authorList>
            <person name="McCorrison J."/>
            <person name="Sanka R."/>
            <person name="Torralba M."/>
            <person name="Gillis M."/>
            <person name="Haft D.H."/>
            <person name="Methe B."/>
            <person name="Sutton G."/>
            <person name="Nelson K.E."/>
        </authorList>
    </citation>
    <scope>NUCLEOTIDE SEQUENCE [LARGE SCALE GENOMIC DNA]</scope>
    <source>
        <strain evidence="14 15">DNF00314</strain>
    </source>
</reference>
<dbReference type="CDD" id="cd18137">
    <property type="entry name" value="HLD_clamp_pol_III_gamma_tau"/>
    <property type="match status" value="1"/>
</dbReference>
<feature type="region of interest" description="Disordered" evidence="12">
    <location>
        <begin position="398"/>
        <end position="422"/>
    </location>
</feature>
<dbReference type="SUPFAM" id="SSF48019">
    <property type="entry name" value="post-AAA+ oligomerization domain-like"/>
    <property type="match status" value="1"/>
</dbReference>
<evidence type="ECO:0000256" key="2">
    <source>
        <dbReference type="ARBA" id="ARBA00012417"/>
    </source>
</evidence>
<dbReference type="Gene3D" id="3.40.50.300">
    <property type="entry name" value="P-loop containing nucleotide triphosphate hydrolases"/>
    <property type="match status" value="1"/>
</dbReference>
<keyword evidence="3" id="KW-0808">Transferase</keyword>
<protein>
    <recommendedName>
        <fullName evidence="2">DNA-directed DNA polymerase</fullName>
        <ecNumber evidence="2">2.7.7.7</ecNumber>
    </recommendedName>
</protein>
<evidence type="ECO:0000256" key="7">
    <source>
        <dbReference type="ARBA" id="ARBA00022741"/>
    </source>
</evidence>
<keyword evidence="7" id="KW-0547">Nucleotide-binding</keyword>
<keyword evidence="9" id="KW-0067">ATP-binding</keyword>
<accession>A0A096ALT8</accession>
<keyword evidence="4" id="KW-0548">Nucleotidyltransferase</keyword>
<keyword evidence="10" id="KW-0239">DNA-directed DNA polymerase</keyword>
<dbReference type="Gene3D" id="1.20.272.10">
    <property type="match status" value="1"/>
</dbReference>
<evidence type="ECO:0000256" key="4">
    <source>
        <dbReference type="ARBA" id="ARBA00022695"/>
    </source>
</evidence>
<comment type="similarity">
    <text evidence="1">Belongs to the DnaX/STICHEL family.</text>
</comment>
<evidence type="ECO:0000256" key="9">
    <source>
        <dbReference type="ARBA" id="ARBA00022840"/>
    </source>
</evidence>
<dbReference type="InterPro" id="IPR012763">
    <property type="entry name" value="DNA_pol_III_sug/sutau_N"/>
</dbReference>
<evidence type="ECO:0000256" key="12">
    <source>
        <dbReference type="SAM" id="MobiDB-lite"/>
    </source>
</evidence>
<keyword evidence="8" id="KW-0862">Zinc</keyword>
<dbReference type="GO" id="GO:0046872">
    <property type="term" value="F:metal ion binding"/>
    <property type="evidence" value="ECO:0007669"/>
    <property type="project" value="UniProtKB-KW"/>
</dbReference>
<evidence type="ECO:0000313" key="15">
    <source>
        <dbReference type="Proteomes" id="UP000029628"/>
    </source>
</evidence>
<name>A0A096ALT8_9FIRM</name>
<dbReference type="GO" id="GO:0005524">
    <property type="term" value="F:ATP binding"/>
    <property type="evidence" value="ECO:0007669"/>
    <property type="project" value="UniProtKB-KW"/>
</dbReference>
<dbReference type="PANTHER" id="PTHR11669">
    <property type="entry name" value="REPLICATION FACTOR C / DNA POLYMERASE III GAMMA-TAU SUBUNIT"/>
    <property type="match status" value="1"/>
</dbReference>
<gene>
    <name evidence="14" type="ORF">HMPREF0872_04320</name>
</gene>
<dbReference type="InterPro" id="IPR022754">
    <property type="entry name" value="DNA_pol_III_gamma-3"/>
</dbReference>
<dbReference type="GO" id="GO:0009360">
    <property type="term" value="C:DNA polymerase III complex"/>
    <property type="evidence" value="ECO:0007669"/>
    <property type="project" value="InterPro"/>
</dbReference>